<dbReference type="InterPro" id="IPR017871">
    <property type="entry name" value="ABC_transporter-like_CS"/>
</dbReference>
<dbReference type="InterPro" id="IPR005669">
    <property type="entry name" value="Thiosulph/SO4-bd"/>
</dbReference>
<dbReference type="FunFam" id="1.10.3720.10:FF:000004">
    <property type="entry name" value="Sulfate transport system permease protein CysT"/>
    <property type="match status" value="1"/>
</dbReference>
<keyword evidence="11 12" id="KW-0472">Membrane</keyword>
<dbReference type="Proteomes" id="UP001165080">
    <property type="component" value="Unassembled WGS sequence"/>
</dbReference>
<dbReference type="InterPro" id="IPR003593">
    <property type="entry name" value="AAA+_ATPase"/>
</dbReference>
<evidence type="ECO:0000259" key="14">
    <source>
        <dbReference type="PROSITE" id="PS50928"/>
    </source>
</evidence>
<protein>
    <recommendedName>
        <fullName evidence="17">Sulfate transport system permease protein CysT</fullName>
    </recommendedName>
</protein>
<evidence type="ECO:0000256" key="4">
    <source>
        <dbReference type="ARBA" id="ARBA00022692"/>
    </source>
</evidence>
<dbReference type="Pfam" id="PF00005">
    <property type="entry name" value="ABC_tran"/>
    <property type="match status" value="1"/>
</dbReference>
<evidence type="ECO:0000256" key="5">
    <source>
        <dbReference type="ARBA" id="ARBA00022729"/>
    </source>
</evidence>
<dbReference type="NCBIfam" id="TIGR00969">
    <property type="entry name" value="3a0106s02"/>
    <property type="match status" value="1"/>
</dbReference>
<name>A0A9W6C1N8_9CHLO</name>
<evidence type="ECO:0000256" key="9">
    <source>
        <dbReference type="ARBA" id="ARBA00022989"/>
    </source>
</evidence>
<dbReference type="NCBIfam" id="TIGR00971">
    <property type="entry name" value="3a0106s03"/>
    <property type="match status" value="1"/>
</dbReference>
<dbReference type="InterPro" id="IPR005667">
    <property type="entry name" value="Sulph_transpt2"/>
</dbReference>
<dbReference type="EMBL" id="BRXU01000058">
    <property type="protein sequence ID" value="GLC62149.1"/>
    <property type="molecule type" value="Genomic_DNA"/>
</dbReference>
<dbReference type="PROSITE" id="PS00211">
    <property type="entry name" value="ABC_TRANSPORTER_1"/>
    <property type="match status" value="1"/>
</dbReference>
<dbReference type="SUPFAM" id="SSF52540">
    <property type="entry name" value="P-loop containing nucleoside triphosphate hydrolases"/>
    <property type="match status" value="1"/>
</dbReference>
<dbReference type="InterPro" id="IPR013611">
    <property type="entry name" value="Transp-assoc_OB_typ2"/>
</dbReference>
<dbReference type="SUPFAM" id="SSF53850">
    <property type="entry name" value="Periplasmic binding protein-like II"/>
    <property type="match status" value="1"/>
</dbReference>
<keyword evidence="8" id="KW-0067">ATP-binding</keyword>
<keyword evidence="4 12" id="KW-0812">Transmembrane</keyword>
<dbReference type="GO" id="GO:0140104">
    <property type="term" value="F:molecular carrier activity"/>
    <property type="evidence" value="ECO:0007669"/>
    <property type="project" value="InterPro"/>
</dbReference>
<evidence type="ECO:0000256" key="10">
    <source>
        <dbReference type="ARBA" id="ARBA00023032"/>
    </source>
</evidence>
<dbReference type="AlphaFoldDB" id="A0A9W6C1N8"/>
<evidence type="ECO:0000256" key="11">
    <source>
        <dbReference type="ARBA" id="ARBA00023136"/>
    </source>
</evidence>
<dbReference type="GO" id="GO:0005524">
    <property type="term" value="F:ATP binding"/>
    <property type="evidence" value="ECO:0007669"/>
    <property type="project" value="UniProtKB-KW"/>
</dbReference>
<evidence type="ECO:0000256" key="3">
    <source>
        <dbReference type="ARBA" id="ARBA00022448"/>
    </source>
</evidence>
<keyword evidence="3" id="KW-0813">Transport</keyword>
<feature type="transmembrane region" description="Helical" evidence="12">
    <location>
        <begin position="781"/>
        <end position="805"/>
    </location>
</feature>
<dbReference type="PANTHER" id="PTHR30368">
    <property type="entry name" value="SULFATE-BINDING PROTEIN"/>
    <property type="match status" value="1"/>
</dbReference>
<dbReference type="GO" id="GO:0043190">
    <property type="term" value="C:ATP-binding cassette (ABC) transporter complex"/>
    <property type="evidence" value="ECO:0007669"/>
    <property type="project" value="InterPro"/>
</dbReference>
<gene>
    <name evidence="15" type="primary">PLESTB003155</name>
    <name evidence="15" type="ORF">PLESTB_001845800</name>
</gene>
<dbReference type="PROSITE" id="PS50893">
    <property type="entry name" value="ABC_TRANSPORTER_2"/>
    <property type="match status" value="1"/>
</dbReference>
<organism evidence="15 16">
    <name type="scientific">Pleodorina starrii</name>
    <dbReference type="NCBI Taxonomy" id="330485"/>
    <lineage>
        <taxon>Eukaryota</taxon>
        <taxon>Viridiplantae</taxon>
        <taxon>Chlorophyta</taxon>
        <taxon>core chlorophytes</taxon>
        <taxon>Chlorophyceae</taxon>
        <taxon>CS clade</taxon>
        <taxon>Chlamydomonadales</taxon>
        <taxon>Volvocaceae</taxon>
        <taxon>Pleodorina</taxon>
    </lineage>
</organism>
<dbReference type="GO" id="GO:0016887">
    <property type="term" value="F:ATP hydrolysis activity"/>
    <property type="evidence" value="ECO:0007669"/>
    <property type="project" value="InterPro"/>
</dbReference>
<keyword evidence="10" id="KW-0764">Sulfate transport</keyword>
<dbReference type="InterPro" id="IPR003439">
    <property type="entry name" value="ABC_transporter-like_ATP-bd"/>
</dbReference>
<feature type="transmembrane region" description="Helical" evidence="12">
    <location>
        <begin position="753"/>
        <end position="774"/>
    </location>
</feature>
<evidence type="ECO:0000256" key="7">
    <source>
        <dbReference type="ARBA" id="ARBA00022764"/>
    </source>
</evidence>
<dbReference type="InterPro" id="IPR000515">
    <property type="entry name" value="MetI-like"/>
</dbReference>
<dbReference type="Gene3D" id="3.40.190.10">
    <property type="entry name" value="Periplasmic binding protein-like II"/>
    <property type="match status" value="2"/>
</dbReference>
<dbReference type="GO" id="GO:1901681">
    <property type="term" value="F:sulfur compound binding"/>
    <property type="evidence" value="ECO:0007669"/>
    <property type="project" value="InterPro"/>
</dbReference>
<dbReference type="Pfam" id="PF13531">
    <property type="entry name" value="SBP_bac_11"/>
    <property type="match status" value="1"/>
</dbReference>
<keyword evidence="5" id="KW-0732">Signal</keyword>
<keyword evidence="16" id="KW-1185">Reference proteome</keyword>
<dbReference type="Gene3D" id="3.40.50.300">
    <property type="entry name" value="P-loop containing nucleotide triphosphate hydrolases"/>
    <property type="match status" value="1"/>
</dbReference>
<keyword evidence="7" id="KW-0574">Periplasm</keyword>
<dbReference type="NCBIfam" id="TIGR02139">
    <property type="entry name" value="permease_CysT"/>
    <property type="match status" value="1"/>
</dbReference>
<evidence type="ECO:0000256" key="2">
    <source>
        <dbReference type="ARBA" id="ARBA00004446"/>
    </source>
</evidence>
<dbReference type="InterPro" id="IPR027417">
    <property type="entry name" value="P-loop_NTPase"/>
</dbReference>
<evidence type="ECO:0000259" key="13">
    <source>
        <dbReference type="PROSITE" id="PS50893"/>
    </source>
</evidence>
<feature type="transmembrane region" description="Helical" evidence="12">
    <location>
        <begin position="707"/>
        <end position="733"/>
    </location>
</feature>
<keyword evidence="6" id="KW-0547">Nucleotide-binding</keyword>
<feature type="transmembrane region" description="Helical" evidence="12">
    <location>
        <begin position="861"/>
        <end position="884"/>
    </location>
</feature>
<dbReference type="NCBIfam" id="NF008106">
    <property type="entry name" value="PRK10852.1"/>
    <property type="match status" value="1"/>
</dbReference>
<accession>A0A9W6C1N8</accession>
<feature type="transmembrane region" description="Helical" evidence="12">
    <location>
        <begin position="662"/>
        <end position="686"/>
    </location>
</feature>
<dbReference type="InterPro" id="IPR035906">
    <property type="entry name" value="MetI-like_sf"/>
</dbReference>
<evidence type="ECO:0008006" key="17">
    <source>
        <dbReference type="Google" id="ProtNLM"/>
    </source>
</evidence>
<dbReference type="FunFam" id="3.40.50.300:FF:000425">
    <property type="entry name" value="Probable ABC transporter, ATP-binding subunit"/>
    <property type="match status" value="1"/>
</dbReference>
<dbReference type="SMART" id="SM00382">
    <property type="entry name" value="AAA"/>
    <property type="match status" value="1"/>
</dbReference>
<dbReference type="SUPFAM" id="SSF161098">
    <property type="entry name" value="MetI-like"/>
    <property type="match status" value="1"/>
</dbReference>
<feature type="domain" description="ABC transmembrane type-1" evidence="14">
    <location>
        <begin position="709"/>
        <end position="912"/>
    </location>
</feature>
<sequence>MSIEIAGLTKRFDRTDVLRGIDLSVEPGELLALLGPSGSGKTTLLKIIAGLEWPDAGQLRVEGQDWLALAARDRRIGFVFQHYALFPHMTVRDNIGFGLSVLPRGQRPTRAQIAARADELMAFLQIDHLADRFPGQLSGGQRQRVALGRALAIKPRVLLLDEPFGALDAAIRRDLRRWLRGVHEATGSTTIFVTHDQEEAFELADRVVVMGEGRIEQIGHADAIHDAPATPFVARFMGATVQLPVTVTAGRAKGPGLDLSALPQVALRDGAAQLFARPADLRVAPDGDGRWRVQTLASTGADLRLTVAHADGTEAEIQMPRRGAPTLSRGAPVTLAVQAATIFADAPMQKETDKLLNVSYDIARELFEALNPVFAKKWQADTGRSLTIDMSHGGSSRQARAILEGLPADVVTFNQETDVDVLAEGGLLSEDWLDALPNGASPYYSLPAFLVREGNPKGIEDWDDLARDDVAPVFPNPKTSGNARYTYLAAYAYALAQNGGDQAAAQEFVRAVFDNVPVFDTGGRAATQTFAERGIGDVLVTFEAETGQIAKQYEAQGFERVTPSISLFAAFPVAVVAENAEDNGTTDLATAYLDWLYTPEAQRILADNYYRVTDETVAAEVADTQAPVELVTVDDVFGGWDRVREEHLADGAILDQRVLPGFTLSLGTTLLYLVLIVLIPIAALILKGAQIGPAGFWAIVSSDRALAAFRVTLTAAAIATAFNAVYGLLMAWVLVRHDFPGKRILDALMDVPFALPTAVAGLSLTALFSANGWFGQVLHPLGVPVVYTVLGIALAMAFTSIPFVVRTVQPVLEDLDPALEQAAETLGATPWQSFARVVFPAILPAWLAGCTTAFARSLGEFGAIVFIAGNLPGETEIAALLAFIRLEEFDYNGAAAIALVLLGFALVLLVVSNILQSWAARHREATR</sequence>
<dbReference type="Gene3D" id="1.10.3720.10">
    <property type="entry name" value="MetI-like"/>
    <property type="match status" value="1"/>
</dbReference>
<evidence type="ECO:0000256" key="12">
    <source>
        <dbReference type="SAM" id="Phobius"/>
    </source>
</evidence>
<dbReference type="NCBIfam" id="NF008022">
    <property type="entry name" value="PRK10752.1"/>
    <property type="match status" value="1"/>
</dbReference>
<dbReference type="CDD" id="cd06261">
    <property type="entry name" value="TM_PBP2"/>
    <property type="match status" value="1"/>
</dbReference>
<dbReference type="PROSITE" id="PS00757">
    <property type="entry name" value="PROK_SULFATE_BIND_2"/>
    <property type="match status" value="1"/>
</dbReference>
<evidence type="ECO:0000256" key="1">
    <source>
        <dbReference type="ARBA" id="ARBA00004418"/>
    </source>
</evidence>
<evidence type="ECO:0000256" key="6">
    <source>
        <dbReference type="ARBA" id="ARBA00022741"/>
    </source>
</evidence>
<comment type="subcellular location">
    <subcellularLocation>
        <location evidence="1">Periplasm</location>
    </subcellularLocation>
    <subcellularLocation>
        <location evidence="2">Plastid membrane</location>
        <topology evidence="2">Multi-pass membrane protein</topology>
    </subcellularLocation>
</comment>
<evidence type="ECO:0000313" key="16">
    <source>
        <dbReference type="Proteomes" id="UP001165080"/>
    </source>
</evidence>
<dbReference type="InterPro" id="IPR011865">
    <property type="entry name" value="CysT_permease"/>
</dbReference>
<dbReference type="Pfam" id="PF00528">
    <property type="entry name" value="BPD_transp_1"/>
    <property type="match status" value="1"/>
</dbReference>
<feature type="transmembrane region" description="Helical" evidence="12">
    <location>
        <begin position="896"/>
        <end position="915"/>
    </location>
</feature>
<feature type="transmembrane region" description="Helical" evidence="12">
    <location>
        <begin position="834"/>
        <end position="854"/>
    </location>
</feature>
<dbReference type="PROSITE" id="PS50928">
    <property type="entry name" value="ABC_TM1"/>
    <property type="match status" value="1"/>
</dbReference>
<reference evidence="15 16" key="1">
    <citation type="journal article" date="2023" name="Commun. Biol.">
        <title>Reorganization of the ancestral sex-determining regions during the evolution of trioecy in Pleodorina starrii.</title>
        <authorList>
            <person name="Takahashi K."/>
            <person name="Suzuki S."/>
            <person name="Kawai-Toyooka H."/>
            <person name="Yamamoto K."/>
            <person name="Hamaji T."/>
            <person name="Ootsuki R."/>
            <person name="Yamaguchi H."/>
            <person name="Kawachi M."/>
            <person name="Higashiyama T."/>
            <person name="Nozaki H."/>
        </authorList>
    </citation>
    <scope>NUCLEOTIDE SEQUENCE [LARGE SCALE GENOMIC DNA]</scope>
    <source>
        <strain evidence="15 16">NIES-4479</strain>
    </source>
</reference>
<dbReference type="GO" id="GO:0015419">
    <property type="term" value="F:ABC-type sulfate transporter activity"/>
    <property type="evidence" value="ECO:0007669"/>
    <property type="project" value="InterPro"/>
</dbReference>
<dbReference type="InterPro" id="IPR034408">
    <property type="entry name" value="Sulphate/thiosulphate_BS"/>
</dbReference>
<evidence type="ECO:0000256" key="8">
    <source>
        <dbReference type="ARBA" id="ARBA00022840"/>
    </source>
</evidence>
<dbReference type="Pfam" id="PF08402">
    <property type="entry name" value="TOBE_2"/>
    <property type="match status" value="1"/>
</dbReference>
<dbReference type="GO" id="GO:0042170">
    <property type="term" value="C:plastid membrane"/>
    <property type="evidence" value="ECO:0007669"/>
    <property type="project" value="UniProtKB-SubCell"/>
</dbReference>
<evidence type="ECO:0000313" key="15">
    <source>
        <dbReference type="EMBL" id="GLC62149.1"/>
    </source>
</evidence>
<feature type="domain" description="ABC transporter" evidence="13">
    <location>
        <begin position="3"/>
        <end position="237"/>
    </location>
</feature>
<proteinExistence type="predicted"/>
<dbReference type="PANTHER" id="PTHR30368:SF1">
    <property type="entry name" value="THIOSULFATE-BINDING PROTEIN"/>
    <property type="match status" value="1"/>
</dbReference>
<keyword evidence="9 12" id="KW-1133">Transmembrane helix</keyword>
<comment type="caution">
    <text evidence="15">The sequence shown here is derived from an EMBL/GenBank/DDBJ whole genome shotgun (WGS) entry which is preliminary data.</text>
</comment>